<keyword evidence="4" id="KW-1185">Reference proteome</keyword>
<sequence length="270" mass="29977">MQLRKVCNHPLLFEQEYEINEELTTSSGKMLLLDRMLPALLERNHRVLIFSQMTSMLDILEEWCVPLRDWPVFRIDGNVSQPERRRQMELFNKQRPDKSSEKDVKIFLLSTRAGGLGINLTAADTVIIFDSDWVSSLLSELLLPTFNDPALHSAGVAASIAAELAEILATEDQERANSNGHSLSSPTFTTAAGFTNASLEPRQILSDEDLERLLDRNPAAYEATEAVLKSGAASELGAPKSKAGFYETSRAFRVIEHVSDEMADALATKP</sequence>
<keyword evidence="1 3" id="KW-0378">Hydrolase</keyword>
<evidence type="ECO:0000313" key="4">
    <source>
        <dbReference type="Proteomes" id="UP000673691"/>
    </source>
</evidence>
<dbReference type="CDD" id="cd18793">
    <property type="entry name" value="SF2_C_SNF"/>
    <property type="match status" value="1"/>
</dbReference>
<dbReference type="Gene3D" id="3.40.50.300">
    <property type="entry name" value="P-loop containing nucleotide triphosphate hydrolases"/>
    <property type="match status" value="1"/>
</dbReference>
<name>A0A8H7ZRG0_9FUNG</name>
<dbReference type="AlphaFoldDB" id="A0A8H7ZRG0"/>
<dbReference type="InterPro" id="IPR001650">
    <property type="entry name" value="Helicase_C-like"/>
</dbReference>
<evidence type="ECO:0000259" key="2">
    <source>
        <dbReference type="PROSITE" id="PS51194"/>
    </source>
</evidence>
<dbReference type="GO" id="GO:0016787">
    <property type="term" value="F:hydrolase activity"/>
    <property type="evidence" value="ECO:0007669"/>
    <property type="project" value="UniProtKB-KW"/>
</dbReference>
<feature type="domain" description="Helicase C-terminal" evidence="2">
    <location>
        <begin position="32"/>
        <end position="205"/>
    </location>
</feature>
<comment type="caution">
    <text evidence="3">The sequence shown here is derived from an EMBL/GenBank/DDBJ whole genome shotgun (WGS) entry which is preliminary data.</text>
</comment>
<dbReference type="PANTHER" id="PTHR10799">
    <property type="entry name" value="SNF2/RAD54 HELICASE FAMILY"/>
    <property type="match status" value="1"/>
</dbReference>
<evidence type="ECO:0000256" key="1">
    <source>
        <dbReference type="ARBA" id="ARBA00022801"/>
    </source>
</evidence>
<dbReference type="SMART" id="SM00490">
    <property type="entry name" value="HELICc"/>
    <property type="match status" value="1"/>
</dbReference>
<reference evidence="3 4" key="1">
    <citation type="journal article" name="Sci. Rep.">
        <title>Genome-scale phylogenetic analyses confirm Olpidium as the closest living zoosporic fungus to the non-flagellated, terrestrial fungi.</title>
        <authorList>
            <person name="Chang Y."/>
            <person name="Rochon D."/>
            <person name="Sekimoto S."/>
            <person name="Wang Y."/>
            <person name="Chovatia M."/>
            <person name="Sandor L."/>
            <person name="Salamov A."/>
            <person name="Grigoriev I.V."/>
            <person name="Stajich J.E."/>
            <person name="Spatafora J.W."/>
        </authorList>
    </citation>
    <scope>NUCLEOTIDE SEQUENCE [LARGE SCALE GENOMIC DNA]</scope>
    <source>
        <strain evidence="3">S191</strain>
    </source>
</reference>
<accession>A0A8H7ZRG0</accession>
<gene>
    <name evidence="3" type="ORF">BJ554DRAFT_1854</name>
</gene>
<dbReference type="SUPFAM" id="SSF52540">
    <property type="entry name" value="P-loop containing nucleoside triphosphate hydrolases"/>
    <property type="match status" value="1"/>
</dbReference>
<dbReference type="Pfam" id="PF00271">
    <property type="entry name" value="Helicase_C"/>
    <property type="match status" value="1"/>
</dbReference>
<evidence type="ECO:0000313" key="3">
    <source>
        <dbReference type="EMBL" id="KAG5458009.1"/>
    </source>
</evidence>
<organism evidence="3 4">
    <name type="scientific">Olpidium bornovanus</name>
    <dbReference type="NCBI Taxonomy" id="278681"/>
    <lineage>
        <taxon>Eukaryota</taxon>
        <taxon>Fungi</taxon>
        <taxon>Fungi incertae sedis</taxon>
        <taxon>Olpidiomycota</taxon>
        <taxon>Olpidiomycotina</taxon>
        <taxon>Olpidiomycetes</taxon>
        <taxon>Olpidiales</taxon>
        <taxon>Olpidiaceae</taxon>
        <taxon>Olpidium</taxon>
    </lineage>
</organism>
<dbReference type="OrthoDB" id="5857104at2759"/>
<dbReference type="EMBL" id="JAEFCI010009122">
    <property type="protein sequence ID" value="KAG5458009.1"/>
    <property type="molecule type" value="Genomic_DNA"/>
</dbReference>
<proteinExistence type="predicted"/>
<dbReference type="Proteomes" id="UP000673691">
    <property type="component" value="Unassembled WGS sequence"/>
</dbReference>
<protein>
    <submittedName>
        <fullName evidence="3">P-loop containing nucleoside triphosphate hydrolase protein</fullName>
    </submittedName>
</protein>
<dbReference type="InterPro" id="IPR027417">
    <property type="entry name" value="P-loop_NTPase"/>
</dbReference>
<dbReference type="PROSITE" id="PS51194">
    <property type="entry name" value="HELICASE_CTER"/>
    <property type="match status" value="1"/>
</dbReference>
<dbReference type="InterPro" id="IPR049730">
    <property type="entry name" value="SNF2/RAD54-like_C"/>
</dbReference>